<dbReference type="Proteomes" id="UP001612415">
    <property type="component" value="Unassembled WGS sequence"/>
</dbReference>
<sequence length="88" mass="9160">MCGVVAAERAEEGATTPVPGFADLVTVDLFDEVQLGEEPPAQPPFTPGETIGHRYGCQGILNQPVLSLVAHLPGNQGTLVSADPLPVR</sequence>
<accession>A0ABW7YI78</accession>
<comment type="caution">
    <text evidence="1">The sequence shown here is derived from an EMBL/GenBank/DDBJ whole genome shotgun (WGS) entry which is preliminary data.</text>
</comment>
<evidence type="ECO:0000313" key="2">
    <source>
        <dbReference type="Proteomes" id="UP001612415"/>
    </source>
</evidence>
<name>A0ABW7YI78_STRCE</name>
<dbReference type="RefSeq" id="WP_398663370.1">
    <property type="nucleotide sequence ID" value="NZ_JBITDC010000041.1"/>
</dbReference>
<organism evidence="1 2">
    <name type="scientific">Streptomyces cellulosae</name>
    <dbReference type="NCBI Taxonomy" id="1968"/>
    <lineage>
        <taxon>Bacteria</taxon>
        <taxon>Bacillati</taxon>
        <taxon>Actinomycetota</taxon>
        <taxon>Actinomycetes</taxon>
        <taxon>Kitasatosporales</taxon>
        <taxon>Streptomycetaceae</taxon>
        <taxon>Streptomyces</taxon>
    </lineage>
</organism>
<keyword evidence="2" id="KW-1185">Reference proteome</keyword>
<protein>
    <submittedName>
        <fullName evidence="1">Uncharacterized protein</fullName>
    </submittedName>
</protein>
<evidence type="ECO:0000313" key="1">
    <source>
        <dbReference type="EMBL" id="MFI5682132.1"/>
    </source>
</evidence>
<dbReference type="EMBL" id="JBITDC010000041">
    <property type="protein sequence ID" value="MFI5682132.1"/>
    <property type="molecule type" value="Genomic_DNA"/>
</dbReference>
<proteinExistence type="predicted"/>
<gene>
    <name evidence="1" type="ORF">ACIA8P_47695</name>
</gene>
<reference evidence="1 2" key="1">
    <citation type="submission" date="2024-10" db="EMBL/GenBank/DDBJ databases">
        <title>The Natural Products Discovery Center: Release of the First 8490 Sequenced Strains for Exploring Actinobacteria Biosynthetic Diversity.</title>
        <authorList>
            <person name="Kalkreuter E."/>
            <person name="Kautsar S.A."/>
            <person name="Yang D."/>
            <person name="Bader C.D."/>
            <person name="Teijaro C.N."/>
            <person name="Fluegel L."/>
            <person name="Davis C.M."/>
            <person name="Simpson J.R."/>
            <person name="Lauterbach L."/>
            <person name="Steele A.D."/>
            <person name="Gui C."/>
            <person name="Meng S."/>
            <person name="Li G."/>
            <person name="Viehrig K."/>
            <person name="Ye F."/>
            <person name="Su P."/>
            <person name="Kiefer A.F."/>
            <person name="Nichols A."/>
            <person name="Cepeda A.J."/>
            <person name="Yan W."/>
            <person name="Fan B."/>
            <person name="Jiang Y."/>
            <person name="Adhikari A."/>
            <person name="Zheng C.-J."/>
            <person name="Schuster L."/>
            <person name="Cowan T.M."/>
            <person name="Smanski M.J."/>
            <person name="Chevrette M.G."/>
            <person name="De Carvalho L.P.S."/>
            <person name="Shen B."/>
        </authorList>
    </citation>
    <scope>NUCLEOTIDE SEQUENCE [LARGE SCALE GENOMIC DNA]</scope>
    <source>
        <strain evidence="1 2">NPDC051599</strain>
    </source>
</reference>